<feature type="domain" description="Lysozyme inhibitor LprI-like N-terminal" evidence="3">
    <location>
        <begin position="47"/>
        <end position="141"/>
    </location>
</feature>
<feature type="chain" id="PRO_5046423692" evidence="2">
    <location>
        <begin position="23"/>
        <end position="150"/>
    </location>
</feature>
<keyword evidence="5" id="KW-1185">Reference proteome</keyword>
<evidence type="ECO:0000256" key="2">
    <source>
        <dbReference type="SAM" id="SignalP"/>
    </source>
</evidence>
<name>A0ABR7RPC4_9PROT</name>
<accession>A0ABR7RPC4</accession>
<organism evidence="4 5">
    <name type="scientific">Teichococcus aerophilus</name>
    <dbReference type="NCBI Taxonomy" id="1224513"/>
    <lineage>
        <taxon>Bacteria</taxon>
        <taxon>Pseudomonadati</taxon>
        <taxon>Pseudomonadota</taxon>
        <taxon>Alphaproteobacteria</taxon>
        <taxon>Acetobacterales</taxon>
        <taxon>Roseomonadaceae</taxon>
        <taxon>Roseomonas</taxon>
    </lineage>
</organism>
<keyword evidence="1" id="KW-0175">Coiled coil</keyword>
<comment type="caution">
    <text evidence="4">The sequence shown here is derived from an EMBL/GenBank/DDBJ whole genome shotgun (WGS) entry which is preliminary data.</text>
</comment>
<dbReference type="Pfam" id="PF07007">
    <property type="entry name" value="LprI"/>
    <property type="match status" value="1"/>
</dbReference>
<dbReference type="RefSeq" id="WP_194443609.1">
    <property type="nucleotide sequence ID" value="NZ_JACTVA010000027.1"/>
</dbReference>
<evidence type="ECO:0000313" key="4">
    <source>
        <dbReference type="EMBL" id="MBC9208151.1"/>
    </source>
</evidence>
<evidence type="ECO:0000256" key="1">
    <source>
        <dbReference type="SAM" id="Coils"/>
    </source>
</evidence>
<feature type="coiled-coil region" evidence="1">
    <location>
        <begin position="52"/>
        <end position="79"/>
    </location>
</feature>
<dbReference type="EMBL" id="JACTVA010000027">
    <property type="protein sequence ID" value="MBC9208151.1"/>
    <property type="molecule type" value="Genomic_DNA"/>
</dbReference>
<proteinExistence type="predicted"/>
<dbReference type="InterPro" id="IPR009739">
    <property type="entry name" value="LprI-like_N"/>
</dbReference>
<reference evidence="4 5" key="1">
    <citation type="journal article" date="2013" name="Int. J. Syst. Evol. Microbiol.">
        <title>Roseomonas aerophila sp. nov., isolated from air.</title>
        <authorList>
            <person name="Kim S.J."/>
            <person name="Weon H.Y."/>
            <person name="Ahn J.H."/>
            <person name="Hong S.B."/>
            <person name="Seok S.J."/>
            <person name="Whang K.S."/>
            <person name="Kwon S.W."/>
        </authorList>
    </citation>
    <scope>NUCLEOTIDE SEQUENCE [LARGE SCALE GENOMIC DNA]</scope>
    <source>
        <strain evidence="4 5">NBRC 108923</strain>
    </source>
</reference>
<evidence type="ECO:0000259" key="3">
    <source>
        <dbReference type="Pfam" id="PF07007"/>
    </source>
</evidence>
<dbReference type="Gene3D" id="1.20.1270.180">
    <property type="match status" value="1"/>
</dbReference>
<gene>
    <name evidence="4" type="ORF">IBL26_15005</name>
</gene>
<dbReference type="Proteomes" id="UP000626026">
    <property type="component" value="Unassembled WGS sequence"/>
</dbReference>
<keyword evidence="2" id="KW-0732">Signal</keyword>
<sequence length="150" mass="15983">MTTRFPMLLLLPLLLAAVPAEAKSPAGASRAEPQSRALAACLAEGSSSLDSAHCYGEELQRLQTERDGLLREIRAKLASPGADGTNHDSAAGWLEEAQKSWESYAASDCRLLEDVFGAGSAAGLASADCEIRHSAARNQELSRLLRDFLN</sequence>
<evidence type="ECO:0000313" key="5">
    <source>
        <dbReference type="Proteomes" id="UP000626026"/>
    </source>
</evidence>
<protein>
    <submittedName>
        <fullName evidence="4">DUF1311 domain-containing protein</fullName>
    </submittedName>
</protein>
<feature type="signal peptide" evidence="2">
    <location>
        <begin position="1"/>
        <end position="22"/>
    </location>
</feature>